<accession>A0A976R597</accession>
<keyword evidence="1" id="KW-1133">Transmembrane helix</keyword>
<evidence type="ECO:0000313" key="2">
    <source>
        <dbReference type="EMBL" id="UPW41096.1"/>
    </source>
</evidence>
<keyword evidence="1" id="KW-0472">Membrane</keyword>
<proteinExistence type="predicted"/>
<reference evidence="2" key="1">
    <citation type="submission" date="2022-02" db="EMBL/GenBank/DDBJ databases">
        <title>Towards deciphering the DNA virus diversity associated with rodent species in the families Cricetidae and Heteromyidae.</title>
        <authorList>
            <person name="Lund M."/>
            <person name="Larsen B.B."/>
            <person name="Gryseels S."/>
            <person name="Kraberger S."/>
            <person name="Rowsey D.M."/>
            <person name="Steger L."/>
            <person name="Yule K.M."/>
            <person name="Upham N.S."/>
            <person name="Worobey M."/>
            <person name="Van Doorslaer K."/>
            <person name="Varsani A."/>
        </authorList>
    </citation>
    <scope>NUCLEOTIDE SEQUENCE</scope>
    <source>
        <strain evidence="2">UA08Rod_5539</strain>
    </source>
</reference>
<protein>
    <submittedName>
        <fullName evidence="2">Uncharacterized protein</fullName>
    </submittedName>
</protein>
<dbReference type="EMBL" id="OM869543">
    <property type="protein sequence ID" value="UPW41096.1"/>
    <property type="molecule type" value="Genomic_DNA"/>
</dbReference>
<name>A0A976R597_9VIRU</name>
<evidence type="ECO:0000256" key="1">
    <source>
        <dbReference type="SAM" id="Phobius"/>
    </source>
</evidence>
<sequence length="38" mass="4446">MDWFRKVFFAVLGFGAAILVLLFAVFFICLILLFLFGW</sequence>
<feature type="transmembrane region" description="Helical" evidence="1">
    <location>
        <begin position="7"/>
        <end position="36"/>
    </location>
</feature>
<organism evidence="2">
    <name type="scientific">Sigmofec virus UA08Rod_5539</name>
    <dbReference type="NCBI Taxonomy" id="2929428"/>
    <lineage>
        <taxon>Viruses</taxon>
        <taxon>Monodnaviria</taxon>
        <taxon>Sangervirae</taxon>
        <taxon>Phixviricota</taxon>
        <taxon>Malgrandaviricetes</taxon>
        <taxon>Petitvirales</taxon>
        <taxon>Microviridae</taxon>
    </lineage>
</organism>
<keyword evidence="1" id="KW-0812">Transmembrane</keyword>